<dbReference type="AlphaFoldDB" id="A0A6D2IWX6"/>
<comment type="caution">
    <text evidence="1">The sequence shown here is derived from an EMBL/GenBank/DDBJ whole genome shotgun (WGS) entry which is preliminary data.</text>
</comment>
<sequence>MLQWIYAASSSSRLRKATRRQLRQFFSPERMVALSAPMDLRRFFFFFSPEQSHSPLTFAASPSPLTPASSPFSASLSLASLLSLLDLSLSARVRLDSVLVAAGYG</sequence>
<proteinExistence type="predicted"/>
<accession>A0A6D2IWX6</accession>
<gene>
    <name evidence="1" type="ORF">MERR_LOCUS17208</name>
</gene>
<organism evidence="1 2">
    <name type="scientific">Microthlaspi erraticum</name>
    <dbReference type="NCBI Taxonomy" id="1685480"/>
    <lineage>
        <taxon>Eukaryota</taxon>
        <taxon>Viridiplantae</taxon>
        <taxon>Streptophyta</taxon>
        <taxon>Embryophyta</taxon>
        <taxon>Tracheophyta</taxon>
        <taxon>Spermatophyta</taxon>
        <taxon>Magnoliopsida</taxon>
        <taxon>eudicotyledons</taxon>
        <taxon>Gunneridae</taxon>
        <taxon>Pentapetalae</taxon>
        <taxon>rosids</taxon>
        <taxon>malvids</taxon>
        <taxon>Brassicales</taxon>
        <taxon>Brassicaceae</taxon>
        <taxon>Coluteocarpeae</taxon>
        <taxon>Microthlaspi</taxon>
    </lineage>
</organism>
<dbReference type="Proteomes" id="UP000467841">
    <property type="component" value="Unassembled WGS sequence"/>
</dbReference>
<evidence type="ECO:0000313" key="1">
    <source>
        <dbReference type="EMBL" id="CAA7029973.1"/>
    </source>
</evidence>
<reference evidence="1" key="1">
    <citation type="submission" date="2020-01" db="EMBL/GenBank/DDBJ databases">
        <authorList>
            <person name="Mishra B."/>
        </authorList>
    </citation>
    <scope>NUCLEOTIDE SEQUENCE [LARGE SCALE GENOMIC DNA]</scope>
</reference>
<protein>
    <submittedName>
        <fullName evidence="1">Uncharacterized protein</fullName>
    </submittedName>
</protein>
<name>A0A6D2IWX6_9BRAS</name>
<evidence type="ECO:0000313" key="2">
    <source>
        <dbReference type="Proteomes" id="UP000467841"/>
    </source>
</evidence>
<keyword evidence="2" id="KW-1185">Reference proteome</keyword>
<dbReference type="EMBL" id="CACVBM020001088">
    <property type="protein sequence ID" value="CAA7029973.1"/>
    <property type="molecule type" value="Genomic_DNA"/>
</dbReference>